<dbReference type="AlphaFoldDB" id="A0AAW4YDC2"/>
<sequence>MINFDNFKKYQESFGYIAQQLCFPEKLTFHPKTFEETISKDHPGYEDLIAFRNVM</sequence>
<evidence type="ECO:0000313" key="1">
    <source>
        <dbReference type="EMBL" id="MCE3363980.1"/>
    </source>
</evidence>
<comment type="caution">
    <text evidence="1">The sequence shown here is derived from an EMBL/GenBank/DDBJ whole genome shotgun (WGS) entry which is preliminary data.</text>
</comment>
<dbReference type="Proteomes" id="UP001200271">
    <property type="component" value="Unassembled WGS sequence"/>
</dbReference>
<dbReference type="EMBL" id="JAIUEN010000446">
    <property type="protein sequence ID" value="MCE3363980.1"/>
    <property type="molecule type" value="Genomic_DNA"/>
</dbReference>
<gene>
    <name evidence="1" type="ORF">LB359_17230</name>
</gene>
<protein>
    <submittedName>
        <fullName evidence="1">Nitrate reductase</fullName>
    </submittedName>
</protein>
<organism evidence="1 2">
    <name type="scientific">Staphylococcus aureus</name>
    <dbReference type="NCBI Taxonomy" id="1280"/>
    <lineage>
        <taxon>Bacteria</taxon>
        <taxon>Bacillati</taxon>
        <taxon>Bacillota</taxon>
        <taxon>Bacilli</taxon>
        <taxon>Bacillales</taxon>
        <taxon>Staphylococcaceae</taxon>
        <taxon>Staphylococcus</taxon>
    </lineage>
</organism>
<evidence type="ECO:0000313" key="2">
    <source>
        <dbReference type="Proteomes" id="UP001200271"/>
    </source>
</evidence>
<feature type="non-terminal residue" evidence="1">
    <location>
        <position position="55"/>
    </location>
</feature>
<accession>A0AAW4YDC2</accession>
<name>A0AAW4YDC2_STAAU</name>
<reference evidence="1" key="1">
    <citation type="journal article" date="2021" name="Front Med (Lausanne)">
        <title>The Prevalence and Determinants of Fusidic Acid Resistance Among Methicillin-Resistant Staphylococcus aureus Clinical Isolates in China.</title>
        <authorList>
            <person name="Zhao H."/>
            <person name="Wang X."/>
            <person name="Wang B."/>
            <person name="Xu Y."/>
            <person name="Rao L."/>
            <person name="Wan B."/>
            <person name="Guo Y."/>
            <person name="Wu X."/>
            <person name="Yu J."/>
            <person name="Chen L."/>
            <person name="Li M."/>
            <person name="Yu F."/>
        </authorList>
    </citation>
    <scope>NUCLEOTIDE SEQUENCE</scope>
    <source>
        <strain evidence="1">NC-4</strain>
    </source>
</reference>
<reference evidence="1" key="2">
    <citation type="submission" date="2023-08" db="EMBL/GenBank/DDBJ databases">
        <authorList>
            <person name="Zhao H."/>
            <person name="Wang X."/>
        </authorList>
    </citation>
    <scope>NUCLEOTIDE SEQUENCE</scope>
    <source>
        <strain evidence="1">NC-4</strain>
    </source>
</reference>
<proteinExistence type="predicted"/>